<dbReference type="SMART" id="SM00342">
    <property type="entry name" value="HTH_ARAC"/>
    <property type="match status" value="1"/>
</dbReference>
<evidence type="ECO:0000256" key="2">
    <source>
        <dbReference type="ARBA" id="ARBA00023125"/>
    </source>
</evidence>
<dbReference type="InterPro" id="IPR018060">
    <property type="entry name" value="HTH_AraC"/>
</dbReference>
<dbReference type="InterPro" id="IPR020449">
    <property type="entry name" value="Tscrpt_reg_AraC-type_HTH"/>
</dbReference>
<dbReference type="PRINTS" id="PR00032">
    <property type="entry name" value="HTHARAC"/>
</dbReference>
<organism evidence="5 6">
    <name type="scientific">Evansella vedderi</name>
    <dbReference type="NCBI Taxonomy" id="38282"/>
    <lineage>
        <taxon>Bacteria</taxon>
        <taxon>Bacillati</taxon>
        <taxon>Bacillota</taxon>
        <taxon>Bacilli</taxon>
        <taxon>Bacillales</taxon>
        <taxon>Bacillaceae</taxon>
        <taxon>Evansella</taxon>
    </lineage>
</organism>
<dbReference type="EMBL" id="JAUSUG010000019">
    <property type="protein sequence ID" value="MDQ0256737.1"/>
    <property type="molecule type" value="Genomic_DNA"/>
</dbReference>
<dbReference type="PROSITE" id="PS01124">
    <property type="entry name" value="HTH_ARAC_FAMILY_2"/>
    <property type="match status" value="1"/>
</dbReference>
<dbReference type="PANTHER" id="PTHR43280:SF28">
    <property type="entry name" value="HTH-TYPE TRANSCRIPTIONAL ACTIVATOR RHAS"/>
    <property type="match status" value="1"/>
</dbReference>
<feature type="domain" description="HTH araC/xylS-type" evidence="4">
    <location>
        <begin position="181"/>
        <end position="280"/>
    </location>
</feature>
<dbReference type="SUPFAM" id="SSF51215">
    <property type="entry name" value="Regulatory protein AraC"/>
    <property type="match status" value="1"/>
</dbReference>
<dbReference type="Pfam" id="PF02311">
    <property type="entry name" value="AraC_binding"/>
    <property type="match status" value="1"/>
</dbReference>
<evidence type="ECO:0000259" key="4">
    <source>
        <dbReference type="PROSITE" id="PS01124"/>
    </source>
</evidence>
<sequence>MNENLITFYRLSGTGDYSFDYHSHQEYEIYFFHSGSCRYLINNHIYDLKPGDILLMDGMTLHRPNVQPNYEYIRSVVHFSPLWIKGVLQEMGSMYLLDPFQNLQHCLIRTNENDKSKYLEDVCRRLSQLSNPTLNIEDNNIQVETERKVLLLQVLIIVNQLVKEARLEIPDKKEAKTEQAEKIASYIQLNYMKKLTLDFIAEELNVSKSYLSHVFKEITGFTVMEYLMKCRLTQVKYLLEMEPDKPLKDIAYECGFESVAHFSRYFREKVGVTAKEYRRLRLAME</sequence>
<keyword evidence="1" id="KW-0805">Transcription regulation</keyword>
<name>A0ABU0A153_9BACI</name>
<proteinExistence type="predicted"/>
<dbReference type="InterPro" id="IPR037923">
    <property type="entry name" value="HTH-like"/>
</dbReference>
<keyword evidence="6" id="KW-1185">Reference proteome</keyword>
<dbReference type="Pfam" id="PF12833">
    <property type="entry name" value="HTH_18"/>
    <property type="match status" value="1"/>
</dbReference>
<dbReference type="InterPro" id="IPR018062">
    <property type="entry name" value="HTH_AraC-typ_CS"/>
</dbReference>
<evidence type="ECO:0000256" key="3">
    <source>
        <dbReference type="ARBA" id="ARBA00023163"/>
    </source>
</evidence>
<dbReference type="InterPro" id="IPR014710">
    <property type="entry name" value="RmlC-like_jellyroll"/>
</dbReference>
<dbReference type="Proteomes" id="UP001230005">
    <property type="component" value="Unassembled WGS sequence"/>
</dbReference>
<gene>
    <name evidence="5" type="ORF">J2S74_004159</name>
</gene>
<dbReference type="Gene3D" id="1.10.10.60">
    <property type="entry name" value="Homeodomain-like"/>
    <property type="match status" value="2"/>
</dbReference>
<keyword evidence="3" id="KW-0804">Transcription</keyword>
<evidence type="ECO:0000256" key="1">
    <source>
        <dbReference type="ARBA" id="ARBA00023015"/>
    </source>
</evidence>
<dbReference type="Gene3D" id="2.60.120.10">
    <property type="entry name" value="Jelly Rolls"/>
    <property type="match status" value="1"/>
</dbReference>
<dbReference type="InterPro" id="IPR003313">
    <property type="entry name" value="AraC-bd"/>
</dbReference>
<dbReference type="PROSITE" id="PS00041">
    <property type="entry name" value="HTH_ARAC_FAMILY_1"/>
    <property type="match status" value="1"/>
</dbReference>
<comment type="caution">
    <text evidence="5">The sequence shown here is derived from an EMBL/GenBank/DDBJ whole genome shotgun (WGS) entry which is preliminary data.</text>
</comment>
<protein>
    <submittedName>
        <fullName evidence="5">AraC-like DNA-binding protein</fullName>
    </submittedName>
</protein>
<dbReference type="PANTHER" id="PTHR43280">
    <property type="entry name" value="ARAC-FAMILY TRANSCRIPTIONAL REGULATOR"/>
    <property type="match status" value="1"/>
</dbReference>
<evidence type="ECO:0000313" key="5">
    <source>
        <dbReference type="EMBL" id="MDQ0256737.1"/>
    </source>
</evidence>
<evidence type="ECO:0000313" key="6">
    <source>
        <dbReference type="Proteomes" id="UP001230005"/>
    </source>
</evidence>
<accession>A0ABU0A153</accession>
<keyword evidence="2" id="KW-0238">DNA-binding</keyword>
<dbReference type="SUPFAM" id="SSF46689">
    <property type="entry name" value="Homeodomain-like"/>
    <property type="match status" value="2"/>
</dbReference>
<reference evidence="5 6" key="1">
    <citation type="submission" date="2023-07" db="EMBL/GenBank/DDBJ databases">
        <title>Genomic Encyclopedia of Type Strains, Phase IV (KMG-IV): sequencing the most valuable type-strain genomes for metagenomic binning, comparative biology and taxonomic classification.</title>
        <authorList>
            <person name="Goeker M."/>
        </authorList>
    </citation>
    <scope>NUCLEOTIDE SEQUENCE [LARGE SCALE GENOMIC DNA]</scope>
    <source>
        <strain evidence="5 6">DSM 9768</strain>
    </source>
</reference>
<dbReference type="InterPro" id="IPR009057">
    <property type="entry name" value="Homeodomain-like_sf"/>
</dbReference>